<keyword evidence="4" id="KW-0325">Glycoprotein</keyword>
<evidence type="ECO:0000256" key="2">
    <source>
        <dbReference type="ARBA" id="ARBA00023136"/>
    </source>
</evidence>
<feature type="domain" description="Ig-like" evidence="7">
    <location>
        <begin position="296"/>
        <end position="394"/>
    </location>
</feature>
<dbReference type="InterPro" id="IPR007110">
    <property type="entry name" value="Ig-like_dom"/>
</dbReference>
<keyword evidence="3" id="KW-1015">Disulfide bond</keyword>
<dbReference type="GO" id="GO:0005911">
    <property type="term" value="C:cell-cell junction"/>
    <property type="evidence" value="ECO:0007669"/>
    <property type="project" value="TreeGrafter"/>
</dbReference>
<accession>A0A8S3RMJ4</accession>
<evidence type="ECO:0000313" key="9">
    <source>
        <dbReference type="Proteomes" id="UP000683360"/>
    </source>
</evidence>
<dbReference type="PANTHER" id="PTHR11640">
    <property type="entry name" value="NEPHRIN"/>
    <property type="match status" value="1"/>
</dbReference>
<keyword evidence="2 6" id="KW-0472">Membrane</keyword>
<keyword evidence="5" id="KW-0393">Immunoglobulin domain</keyword>
<sequence>MGIISYCKNRAKSLNEIVTKMRWNKSKSVIWFGPGNGKLTTFVVGDKINKNIRNYYRLRVVGDHIVGEYNLQILNISTEDAGLYKCHSIQNGTAVEATFKLSIIEKPRTLQNKSFFQIKTQMGTPAIIEIEVESLTKPFVSWATNPGGKLGIWAASTEIFPNYVLKSTIVPKLKSHFGKYGIKVRNAAGSIDLDIELQLKDYPVMVNPAVVYCNASTVATLSCELHANDSDQWQNVWTQTRNGQFIKDIIGNVNGNISSININYCDYIEEGDYKCTWTSKLKTYSATSVVKTNGPPTITESLYLVEKSIFCLAIKFYAQADYIAVRWFRNDQVIENSTDINIYLEQSVVSLNYSGRYIRENGYISKLCMEGFTYNDILQYSCQIINKYGSIEFSFHIDWIYQRYQQFIFITIEMTTVSVGEEKNKEGGISTTVFILIGAGVIMGGMVIVLLMVCYCKRGVKDVVISRTDGLNPSFDETPMQPEYEEIEIGDVQETHESSYEVEIVQDSIDQTGANNVPADNLSGDQTDAPVYLEIQEPGLEIHAYTECKTLYN</sequence>
<keyword evidence="6" id="KW-0812">Transmembrane</keyword>
<evidence type="ECO:0000256" key="6">
    <source>
        <dbReference type="SAM" id="Phobius"/>
    </source>
</evidence>
<dbReference type="PROSITE" id="PS50835">
    <property type="entry name" value="IG_LIKE"/>
    <property type="match status" value="3"/>
</dbReference>
<evidence type="ECO:0000259" key="7">
    <source>
        <dbReference type="PROSITE" id="PS50835"/>
    </source>
</evidence>
<evidence type="ECO:0000256" key="4">
    <source>
        <dbReference type="ARBA" id="ARBA00023180"/>
    </source>
</evidence>
<dbReference type="GO" id="GO:0050839">
    <property type="term" value="F:cell adhesion molecule binding"/>
    <property type="evidence" value="ECO:0007669"/>
    <property type="project" value="TreeGrafter"/>
</dbReference>
<dbReference type="SUPFAM" id="SSF48726">
    <property type="entry name" value="Immunoglobulin"/>
    <property type="match status" value="3"/>
</dbReference>
<evidence type="ECO:0000313" key="8">
    <source>
        <dbReference type="EMBL" id="CAG2207631.1"/>
    </source>
</evidence>
<keyword evidence="6" id="KW-1133">Transmembrane helix</keyword>
<name>A0A8S3RMJ4_MYTED</name>
<dbReference type="InterPro" id="IPR036179">
    <property type="entry name" value="Ig-like_dom_sf"/>
</dbReference>
<dbReference type="InterPro" id="IPR051275">
    <property type="entry name" value="Cell_adhesion_signaling"/>
</dbReference>
<evidence type="ECO:0000256" key="1">
    <source>
        <dbReference type="ARBA" id="ARBA00004479"/>
    </source>
</evidence>
<protein>
    <submittedName>
        <fullName evidence="8">NCAM</fullName>
    </submittedName>
</protein>
<dbReference type="Proteomes" id="UP000683360">
    <property type="component" value="Unassembled WGS sequence"/>
</dbReference>
<feature type="transmembrane region" description="Helical" evidence="6">
    <location>
        <begin position="433"/>
        <end position="456"/>
    </location>
</feature>
<dbReference type="Gene3D" id="2.60.40.10">
    <property type="entry name" value="Immunoglobulins"/>
    <property type="match status" value="2"/>
</dbReference>
<evidence type="ECO:0000256" key="5">
    <source>
        <dbReference type="ARBA" id="ARBA00023319"/>
    </source>
</evidence>
<dbReference type="InterPro" id="IPR013783">
    <property type="entry name" value="Ig-like_fold"/>
</dbReference>
<dbReference type="OrthoDB" id="6159398at2759"/>
<reference evidence="8" key="1">
    <citation type="submission" date="2021-03" db="EMBL/GenBank/DDBJ databases">
        <authorList>
            <person name="Bekaert M."/>
        </authorList>
    </citation>
    <scope>NUCLEOTIDE SEQUENCE</scope>
</reference>
<comment type="caution">
    <text evidence="8">The sequence shown here is derived from an EMBL/GenBank/DDBJ whole genome shotgun (WGS) entry which is preliminary data.</text>
</comment>
<proteinExistence type="predicted"/>
<evidence type="ECO:0000256" key="3">
    <source>
        <dbReference type="ARBA" id="ARBA00023157"/>
    </source>
</evidence>
<dbReference type="PANTHER" id="PTHR11640:SF31">
    <property type="entry name" value="IRREGULAR CHIASM C-ROUGHEST PROTEIN-RELATED"/>
    <property type="match status" value="1"/>
</dbReference>
<dbReference type="AlphaFoldDB" id="A0A8S3RMJ4"/>
<gene>
    <name evidence="8" type="ORF">MEDL_21882</name>
</gene>
<dbReference type="GO" id="GO:0098609">
    <property type="term" value="P:cell-cell adhesion"/>
    <property type="evidence" value="ECO:0007669"/>
    <property type="project" value="TreeGrafter"/>
</dbReference>
<dbReference type="GO" id="GO:0005886">
    <property type="term" value="C:plasma membrane"/>
    <property type="evidence" value="ECO:0007669"/>
    <property type="project" value="TreeGrafter"/>
</dbReference>
<dbReference type="EMBL" id="CAJPWZ010001081">
    <property type="protein sequence ID" value="CAG2207631.1"/>
    <property type="molecule type" value="Genomic_DNA"/>
</dbReference>
<feature type="domain" description="Ig-like" evidence="7">
    <location>
        <begin position="1"/>
        <end position="102"/>
    </location>
</feature>
<comment type="subcellular location">
    <subcellularLocation>
        <location evidence="1">Membrane</location>
        <topology evidence="1">Single-pass type I membrane protein</topology>
    </subcellularLocation>
</comment>
<keyword evidence="9" id="KW-1185">Reference proteome</keyword>
<organism evidence="8 9">
    <name type="scientific">Mytilus edulis</name>
    <name type="common">Blue mussel</name>
    <dbReference type="NCBI Taxonomy" id="6550"/>
    <lineage>
        <taxon>Eukaryota</taxon>
        <taxon>Metazoa</taxon>
        <taxon>Spiralia</taxon>
        <taxon>Lophotrochozoa</taxon>
        <taxon>Mollusca</taxon>
        <taxon>Bivalvia</taxon>
        <taxon>Autobranchia</taxon>
        <taxon>Pteriomorphia</taxon>
        <taxon>Mytilida</taxon>
        <taxon>Mytiloidea</taxon>
        <taxon>Mytilidae</taxon>
        <taxon>Mytilinae</taxon>
        <taxon>Mytilus</taxon>
    </lineage>
</organism>
<feature type="domain" description="Ig-like" evidence="7">
    <location>
        <begin position="203"/>
        <end position="285"/>
    </location>
</feature>